<evidence type="ECO:0000313" key="1">
    <source>
        <dbReference type="EMBL" id="MCQ0970498.1"/>
    </source>
</evidence>
<sequence length="186" mass="20653">MKIADLYVLRHGETVWNELGRFQGRKDSPLTERGLTQALRQRALLESLSEKPEITYSSPQGRALQTARIALGNDALILQDERLCEIDFGAWEGLSRQEVQRQVGDGFASGEWNFDSPGGEDFHAIVGRVTSFLHDLREPAVVVTHGMTSVILRGLCMGMGKASMLRLERRQGVIYRVADGAETILA</sequence>
<dbReference type="PIRSF" id="PIRSF000709">
    <property type="entry name" value="6PFK_2-Ptase"/>
    <property type="match status" value="1"/>
</dbReference>
<organism evidence="1 2">
    <name type="scientific">Paracoccus albicereus</name>
    <dbReference type="NCBI Taxonomy" id="2922394"/>
    <lineage>
        <taxon>Bacteria</taxon>
        <taxon>Pseudomonadati</taxon>
        <taxon>Pseudomonadota</taxon>
        <taxon>Alphaproteobacteria</taxon>
        <taxon>Rhodobacterales</taxon>
        <taxon>Paracoccaceae</taxon>
        <taxon>Paracoccus</taxon>
    </lineage>
</organism>
<dbReference type="PANTHER" id="PTHR48100:SF59">
    <property type="entry name" value="ADENOSYLCOBALAMIN_ALPHA-RIBAZOLE PHOSPHATASE"/>
    <property type="match status" value="1"/>
</dbReference>
<dbReference type="SMART" id="SM00855">
    <property type="entry name" value="PGAM"/>
    <property type="match status" value="1"/>
</dbReference>
<dbReference type="RefSeq" id="WP_255329470.1">
    <property type="nucleotide sequence ID" value="NZ_JAKZEU010000002.1"/>
</dbReference>
<dbReference type="InterPro" id="IPR001345">
    <property type="entry name" value="PG/BPGM_mutase_AS"/>
</dbReference>
<dbReference type="PROSITE" id="PS00175">
    <property type="entry name" value="PG_MUTASE"/>
    <property type="match status" value="1"/>
</dbReference>
<proteinExistence type="predicted"/>
<dbReference type="Pfam" id="PF00300">
    <property type="entry name" value="His_Phos_1"/>
    <property type="match status" value="1"/>
</dbReference>
<reference evidence="1 2" key="1">
    <citation type="submission" date="2022-03" db="EMBL/GenBank/DDBJ databases">
        <authorList>
            <person name="He Y."/>
        </authorList>
    </citation>
    <scope>NUCLEOTIDE SEQUENCE [LARGE SCALE GENOMIC DNA]</scope>
    <source>
        <strain evidence="1 2">TK19116</strain>
    </source>
</reference>
<accession>A0ABT1MQA4</accession>
<protein>
    <submittedName>
        <fullName evidence="1">Histidine phosphatase family protein</fullName>
    </submittedName>
</protein>
<dbReference type="Proteomes" id="UP001203945">
    <property type="component" value="Unassembled WGS sequence"/>
</dbReference>
<dbReference type="SUPFAM" id="SSF53254">
    <property type="entry name" value="Phosphoglycerate mutase-like"/>
    <property type="match status" value="1"/>
</dbReference>
<dbReference type="PANTHER" id="PTHR48100">
    <property type="entry name" value="BROAD-SPECIFICITY PHOSPHATASE YOR283W-RELATED"/>
    <property type="match status" value="1"/>
</dbReference>
<keyword evidence="2" id="KW-1185">Reference proteome</keyword>
<dbReference type="Gene3D" id="3.40.50.1240">
    <property type="entry name" value="Phosphoglycerate mutase-like"/>
    <property type="match status" value="1"/>
</dbReference>
<gene>
    <name evidence="1" type="ORF">MLD63_08690</name>
</gene>
<dbReference type="InterPro" id="IPR050275">
    <property type="entry name" value="PGM_Phosphatase"/>
</dbReference>
<name>A0ABT1MQA4_9RHOB</name>
<dbReference type="InterPro" id="IPR029033">
    <property type="entry name" value="His_PPase_superfam"/>
</dbReference>
<dbReference type="EMBL" id="JAKZEU010000002">
    <property type="protein sequence ID" value="MCQ0970498.1"/>
    <property type="molecule type" value="Genomic_DNA"/>
</dbReference>
<dbReference type="InterPro" id="IPR013078">
    <property type="entry name" value="His_Pase_superF_clade-1"/>
</dbReference>
<comment type="caution">
    <text evidence="1">The sequence shown here is derived from an EMBL/GenBank/DDBJ whole genome shotgun (WGS) entry which is preliminary data.</text>
</comment>
<dbReference type="CDD" id="cd07067">
    <property type="entry name" value="HP_PGM_like"/>
    <property type="match status" value="1"/>
</dbReference>
<evidence type="ECO:0000313" key="2">
    <source>
        <dbReference type="Proteomes" id="UP001203945"/>
    </source>
</evidence>